<organism evidence="3 4">
    <name type="scientific">Heterodermia speciosa</name>
    <dbReference type="NCBI Taxonomy" id="116794"/>
    <lineage>
        <taxon>Eukaryota</taxon>
        <taxon>Fungi</taxon>
        <taxon>Dikarya</taxon>
        <taxon>Ascomycota</taxon>
        <taxon>Pezizomycotina</taxon>
        <taxon>Lecanoromycetes</taxon>
        <taxon>OSLEUM clade</taxon>
        <taxon>Lecanoromycetidae</taxon>
        <taxon>Caliciales</taxon>
        <taxon>Physciaceae</taxon>
        <taxon>Heterodermia</taxon>
    </lineage>
</organism>
<name>A0A8H3ILN9_9LECA</name>
<dbReference type="Proteomes" id="UP000664521">
    <property type="component" value="Unassembled WGS sequence"/>
</dbReference>
<evidence type="ECO:0000256" key="1">
    <source>
        <dbReference type="SAM" id="MobiDB-lite"/>
    </source>
</evidence>
<dbReference type="EMBL" id="CAJPDS010000033">
    <property type="protein sequence ID" value="CAF9923558.1"/>
    <property type="molecule type" value="Genomic_DNA"/>
</dbReference>
<evidence type="ECO:0000256" key="2">
    <source>
        <dbReference type="SAM" id="SignalP"/>
    </source>
</evidence>
<accession>A0A8H3ILN9</accession>
<evidence type="ECO:0000313" key="3">
    <source>
        <dbReference type="EMBL" id="CAF9923558.1"/>
    </source>
</evidence>
<reference evidence="3" key="1">
    <citation type="submission" date="2021-03" db="EMBL/GenBank/DDBJ databases">
        <authorList>
            <person name="Tagirdzhanova G."/>
        </authorList>
    </citation>
    <scope>NUCLEOTIDE SEQUENCE</scope>
</reference>
<gene>
    <name evidence="3" type="ORF">HETSPECPRED_005358</name>
</gene>
<feature type="region of interest" description="Disordered" evidence="1">
    <location>
        <begin position="110"/>
        <end position="199"/>
    </location>
</feature>
<proteinExistence type="predicted"/>
<keyword evidence="4" id="KW-1185">Reference proteome</keyword>
<dbReference type="AlphaFoldDB" id="A0A8H3ILN9"/>
<protein>
    <submittedName>
        <fullName evidence="3">Uncharacterized protein</fullName>
    </submittedName>
</protein>
<keyword evidence="2" id="KW-0732">Signal</keyword>
<feature type="chain" id="PRO_5034411850" evidence="2">
    <location>
        <begin position="21"/>
        <end position="226"/>
    </location>
</feature>
<evidence type="ECO:0000313" key="4">
    <source>
        <dbReference type="Proteomes" id="UP000664521"/>
    </source>
</evidence>
<feature type="compositionally biased region" description="Low complexity" evidence="1">
    <location>
        <begin position="150"/>
        <end position="199"/>
    </location>
</feature>
<comment type="caution">
    <text evidence="3">The sequence shown here is derived from an EMBL/GenBank/DDBJ whole genome shotgun (WGS) entry which is preliminary data.</text>
</comment>
<sequence length="226" mass="21869">MQVVVVTLMALAYAALSAAAAGLTGRDVAGVLAPQVKDIGARQVYDTIAAPIVARDKETVTVTVTADCTTGPVETPVVTGVSVSTGPVVIVPGTQSETGTFSIPAGGATITPGVSGNVPVPSTAEVSTAATPSPELPAPGNATSVATSESSAPVTSTGTTTTAVSTKSSTSSKSTTVESTSTEASASAVPTPSATTTPATGAAVDNFAEVYMALAVAMIGSVALLI</sequence>
<feature type="signal peptide" evidence="2">
    <location>
        <begin position="1"/>
        <end position="20"/>
    </location>
</feature>